<dbReference type="InterPro" id="IPR022450">
    <property type="entry name" value="TsaD"/>
</dbReference>
<keyword evidence="2 8" id="KW-0808">Transferase</keyword>
<dbReference type="FunFam" id="3.30.420.40:FF:000040">
    <property type="entry name" value="tRNA N6-adenosine threonylcarbamoyltransferase"/>
    <property type="match status" value="1"/>
</dbReference>
<evidence type="ECO:0000256" key="5">
    <source>
        <dbReference type="ARBA" id="ARBA00023004"/>
    </source>
</evidence>
<evidence type="ECO:0000256" key="2">
    <source>
        <dbReference type="ARBA" id="ARBA00022679"/>
    </source>
</evidence>
<evidence type="ECO:0000259" key="9">
    <source>
        <dbReference type="Pfam" id="PF00814"/>
    </source>
</evidence>
<accession>A0A0D2G817</accession>
<dbReference type="PANTHER" id="PTHR11735:SF6">
    <property type="entry name" value="TRNA N6-ADENOSINE THREONYLCARBAMOYLTRANSFERASE, MITOCHONDRIAL"/>
    <property type="match status" value="1"/>
</dbReference>
<dbReference type="PANTHER" id="PTHR11735">
    <property type="entry name" value="TRNA N6-ADENOSINE THREONYLCARBAMOYLTRANSFERASE"/>
    <property type="match status" value="1"/>
</dbReference>
<evidence type="ECO:0000256" key="7">
    <source>
        <dbReference type="ARBA" id="ARBA00048117"/>
    </source>
</evidence>
<feature type="binding site" evidence="8">
    <location>
        <position position="271"/>
    </location>
    <ligand>
        <name>substrate</name>
    </ligand>
</feature>
<keyword evidence="11" id="KW-1185">Reference proteome</keyword>
<evidence type="ECO:0000256" key="1">
    <source>
        <dbReference type="ARBA" id="ARBA00022490"/>
    </source>
</evidence>
<feature type="domain" description="Gcp-like" evidence="9">
    <location>
        <begin position="23"/>
        <end position="305"/>
    </location>
</feature>
<dbReference type="PRINTS" id="PR00789">
    <property type="entry name" value="OSIALOPTASE"/>
</dbReference>
<dbReference type="Proteomes" id="UP000032233">
    <property type="component" value="Unassembled WGS sequence"/>
</dbReference>
<comment type="caution">
    <text evidence="10">The sequence shown here is derived from an EMBL/GenBank/DDBJ whole genome shotgun (WGS) entry which is preliminary data.</text>
</comment>
<dbReference type="InterPro" id="IPR000905">
    <property type="entry name" value="Gcp-like_dom"/>
</dbReference>
<dbReference type="STRING" id="1429043.X474_25365"/>
<dbReference type="GO" id="GO:0002949">
    <property type="term" value="P:tRNA threonylcarbamoyladenosine modification"/>
    <property type="evidence" value="ECO:0007669"/>
    <property type="project" value="UniProtKB-UniRule"/>
</dbReference>
<dbReference type="Gene3D" id="3.30.420.40">
    <property type="match status" value="2"/>
</dbReference>
<feature type="binding site" evidence="8">
    <location>
        <position position="183"/>
    </location>
    <ligand>
        <name>substrate</name>
    </ligand>
</feature>
<reference evidence="10 11" key="1">
    <citation type="submission" date="2013-11" db="EMBL/GenBank/DDBJ databases">
        <title>Metagenomic analysis of a methanogenic consortium involved in long chain n-alkane degradation.</title>
        <authorList>
            <person name="Davidova I.A."/>
            <person name="Callaghan A.V."/>
            <person name="Wawrik B."/>
            <person name="Pruitt S."/>
            <person name="Marks C."/>
            <person name="Duncan K.E."/>
            <person name="Suflita J.M."/>
        </authorList>
    </citation>
    <scope>NUCLEOTIDE SEQUENCE [LARGE SCALE GENOMIC DNA]</scope>
    <source>
        <strain evidence="10 11">SPR</strain>
    </source>
</reference>
<keyword evidence="4 8" id="KW-0479">Metal-binding</keyword>
<dbReference type="AlphaFoldDB" id="A0A0D2G817"/>
<evidence type="ECO:0000256" key="3">
    <source>
        <dbReference type="ARBA" id="ARBA00022694"/>
    </source>
</evidence>
<proteinExistence type="inferred from homology"/>
<evidence type="ECO:0000256" key="8">
    <source>
        <dbReference type="HAMAP-Rule" id="MF_01445"/>
    </source>
</evidence>
<dbReference type="HAMAP" id="MF_01445">
    <property type="entry name" value="TsaD"/>
    <property type="match status" value="1"/>
</dbReference>
<evidence type="ECO:0000256" key="4">
    <source>
        <dbReference type="ARBA" id="ARBA00022723"/>
    </source>
</evidence>
<protein>
    <recommendedName>
        <fullName evidence="8">tRNA N6-adenosine threonylcarbamoyltransferase</fullName>
        <ecNumber evidence="8">2.3.1.234</ecNumber>
    </recommendedName>
    <alternativeName>
        <fullName evidence="8">N6-L-threonylcarbamoyladenine synthase</fullName>
        <shortName evidence="8">t(6)A synthase</shortName>
    </alternativeName>
    <alternativeName>
        <fullName evidence="8">t(6)A37 threonylcarbamoyladenosine biosynthesis protein TsaD</fullName>
    </alternativeName>
    <alternativeName>
        <fullName evidence="8">tRNA threonylcarbamoyladenosine biosynthesis protein TsaD</fullName>
    </alternativeName>
</protein>
<gene>
    <name evidence="8" type="primary">tsaD</name>
    <name evidence="10" type="ORF">X474_25365</name>
</gene>
<dbReference type="GO" id="GO:0061711">
    <property type="term" value="F:tRNA N(6)-L-threonylcarbamoyladenine synthase activity"/>
    <property type="evidence" value="ECO:0007669"/>
    <property type="project" value="UniProtKB-EC"/>
</dbReference>
<keyword evidence="1 8" id="KW-0963">Cytoplasm</keyword>
<keyword evidence="6 8" id="KW-0012">Acyltransferase</keyword>
<dbReference type="FunFam" id="3.30.420.40:FF:000012">
    <property type="entry name" value="tRNA N6-adenosine threonylcarbamoyltransferase"/>
    <property type="match status" value="1"/>
</dbReference>
<dbReference type="CDD" id="cd24133">
    <property type="entry name" value="ASKHA_NBD_TsaD_bac"/>
    <property type="match status" value="1"/>
</dbReference>
<feature type="binding site" evidence="8">
    <location>
        <position position="166"/>
    </location>
    <ligand>
        <name>substrate</name>
    </ligand>
</feature>
<dbReference type="FunCoup" id="A0A0D2G817">
    <property type="interactions" value="577"/>
</dbReference>
<dbReference type="EC" id="2.3.1.234" evidence="8"/>
<dbReference type="PATRIC" id="fig|1429043.3.peg.5360"/>
<feature type="binding site" evidence="8">
    <location>
        <position position="110"/>
    </location>
    <ligand>
        <name>Fe cation</name>
        <dbReference type="ChEBI" id="CHEBI:24875"/>
    </ligand>
</feature>
<name>A0A0D2G817_9BACT</name>
<feature type="binding site" evidence="8">
    <location>
        <position position="114"/>
    </location>
    <ligand>
        <name>Fe cation</name>
        <dbReference type="ChEBI" id="CHEBI:24875"/>
    </ligand>
</feature>
<comment type="similarity">
    <text evidence="8">Belongs to the KAE1 / TsaD family.</text>
</comment>
<dbReference type="InParanoid" id="A0A0D2G817"/>
<dbReference type="Pfam" id="PF00814">
    <property type="entry name" value="TsaD"/>
    <property type="match status" value="1"/>
</dbReference>
<evidence type="ECO:0000256" key="6">
    <source>
        <dbReference type="ARBA" id="ARBA00023315"/>
    </source>
</evidence>
<comment type="catalytic activity">
    <reaction evidence="7 8">
        <text>L-threonylcarbamoyladenylate + adenosine(37) in tRNA = N(6)-L-threonylcarbamoyladenosine(37) in tRNA + AMP + H(+)</text>
        <dbReference type="Rhea" id="RHEA:37059"/>
        <dbReference type="Rhea" id="RHEA-COMP:10162"/>
        <dbReference type="Rhea" id="RHEA-COMP:10163"/>
        <dbReference type="ChEBI" id="CHEBI:15378"/>
        <dbReference type="ChEBI" id="CHEBI:73682"/>
        <dbReference type="ChEBI" id="CHEBI:74411"/>
        <dbReference type="ChEBI" id="CHEBI:74418"/>
        <dbReference type="ChEBI" id="CHEBI:456215"/>
        <dbReference type="EC" id="2.3.1.234"/>
    </reaction>
</comment>
<dbReference type="GO" id="GO:0005506">
    <property type="term" value="F:iron ion binding"/>
    <property type="evidence" value="ECO:0007669"/>
    <property type="project" value="UniProtKB-UniRule"/>
</dbReference>
<keyword evidence="3 8" id="KW-0819">tRNA processing</keyword>
<keyword evidence="5 8" id="KW-0408">Iron</keyword>
<comment type="function">
    <text evidence="8">Required for the formation of a threonylcarbamoyl group on adenosine at position 37 (t(6)A37) in tRNAs that read codons beginning with adenine. Is involved in the transfer of the threonylcarbamoyl moiety of threonylcarbamoyl-AMP (TC-AMP) to the N6 group of A37, together with TsaE and TsaB. TsaD likely plays a direct catalytic role in this reaction.</text>
</comment>
<comment type="cofactor">
    <cofactor evidence="8">
        <name>Fe(2+)</name>
        <dbReference type="ChEBI" id="CHEBI:29033"/>
    </cofactor>
    <text evidence="8">Binds 1 Fe(2+) ion per subunit.</text>
</comment>
<comment type="subcellular location">
    <subcellularLocation>
        <location evidence="8">Cytoplasm</location>
    </subcellularLocation>
</comment>
<sequence length="338" mass="35600">MVLGIESSCDETSASVVLDGKRVLSNVIASQVKDHKPFGGVVPELASRKHLVNAVPVVNQALAEAGVSLNDITGMAVTQGPGLIGALLVGLTLAKALAWSSDTPLVGVSHLEGHLSALALGEDKISFPLVALVVSGGHTSLYLMKEPGKQQELGQTVDDAAGEAFDKVAKLYGLGYPGGVVIDRLAKKGDPDVIKLPRPRMHDGTLDFSFSGLKTAVIRFRDKNKGKDYRIEDLCAGFQEAVVDVLVKKTLAAAKLHGVKQLAMAGGVAANSRLRTKMADAARKNNMTLTYPSMDLCTDNAAMIAAVGSHYLSQGRRLSWTSDAISRLPRGGALPKDL</sequence>
<dbReference type="NCBIfam" id="TIGR00329">
    <property type="entry name" value="gcp_kae1"/>
    <property type="match status" value="1"/>
</dbReference>
<evidence type="ECO:0000313" key="10">
    <source>
        <dbReference type="EMBL" id="KIX11082.1"/>
    </source>
</evidence>
<dbReference type="InterPro" id="IPR043129">
    <property type="entry name" value="ATPase_NBD"/>
</dbReference>
<evidence type="ECO:0000313" key="11">
    <source>
        <dbReference type="Proteomes" id="UP000032233"/>
    </source>
</evidence>
<dbReference type="NCBIfam" id="TIGR03723">
    <property type="entry name" value="T6A_TsaD_YgjD"/>
    <property type="match status" value="1"/>
</dbReference>
<organism evidence="10 11">
    <name type="scientific">Dethiosulfatarculus sandiegensis</name>
    <dbReference type="NCBI Taxonomy" id="1429043"/>
    <lineage>
        <taxon>Bacteria</taxon>
        <taxon>Pseudomonadati</taxon>
        <taxon>Thermodesulfobacteriota</taxon>
        <taxon>Desulfarculia</taxon>
        <taxon>Desulfarculales</taxon>
        <taxon>Desulfarculaceae</taxon>
        <taxon>Dethiosulfatarculus</taxon>
    </lineage>
</organism>
<feature type="binding site" evidence="8">
    <location>
        <position position="299"/>
    </location>
    <ligand>
        <name>Fe cation</name>
        <dbReference type="ChEBI" id="CHEBI:24875"/>
    </ligand>
</feature>
<dbReference type="GO" id="GO:0005737">
    <property type="term" value="C:cytoplasm"/>
    <property type="evidence" value="ECO:0007669"/>
    <property type="project" value="UniProtKB-SubCell"/>
</dbReference>
<dbReference type="EMBL" id="AZAC01000067">
    <property type="protein sequence ID" value="KIX11082.1"/>
    <property type="molecule type" value="Genomic_DNA"/>
</dbReference>
<dbReference type="SUPFAM" id="SSF53067">
    <property type="entry name" value="Actin-like ATPase domain"/>
    <property type="match status" value="2"/>
</dbReference>
<dbReference type="InterPro" id="IPR017861">
    <property type="entry name" value="KAE1/TsaD"/>
</dbReference>
<feature type="binding site" evidence="8">
    <location>
        <position position="179"/>
    </location>
    <ligand>
        <name>substrate</name>
    </ligand>
</feature>
<feature type="binding site" evidence="8">
    <location>
        <begin position="133"/>
        <end position="137"/>
    </location>
    <ligand>
        <name>substrate</name>
    </ligand>
</feature>